<evidence type="ECO:0000313" key="2">
    <source>
        <dbReference type="Proteomes" id="UP001144280"/>
    </source>
</evidence>
<dbReference type="Proteomes" id="UP001144280">
    <property type="component" value="Unassembled WGS sequence"/>
</dbReference>
<proteinExistence type="predicted"/>
<dbReference type="EMBL" id="BSDI01000057">
    <property type="protein sequence ID" value="GLI02282.1"/>
    <property type="molecule type" value="Genomic_DNA"/>
</dbReference>
<accession>A0ABQ5R674</accession>
<keyword evidence="2" id="KW-1185">Reference proteome</keyword>
<gene>
    <name evidence="1" type="ORF">Pa4123_75600</name>
</gene>
<organism evidence="1 2">
    <name type="scientific">Phytohabitans aurantiacus</name>
    <dbReference type="NCBI Taxonomy" id="3016789"/>
    <lineage>
        <taxon>Bacteria</taxon>
        <taxon>Bacillati</taxon>
        <taxon>Actinomycetota</taxon>
        <taxon>Actinomycetes</taxon>
        <taxon>Micromonosporales</taxon>
        <taxon>Micromonosporaceae</taxon>
    </lineage>
</organism>
<name>A0ABQ5R674_9ACTN</name>
<protein>
    <recommendedName>
        <fullName evidence="3">Aminoglycoside phosphotransferase domain-containing protein</fullName>
    </recommendedName>
</protein>
<dbReference type="RefSeq" id="WP_281903773.1">
    <property type="nucleotide sequence ID" value="NZ_BSDI01000057.1"/>
</dbReference>
<sequence>MGYVLQGVIGSAAALQPVAGLVSAVVVRLGQGLCLLPMTGSLFDEVTRGDAVDSRFALCERFPPGFDSLLAGWSRRGPVAYVEADFWGGTGTQFAAVWDAGELVLGPIVDGLDAPPAVVRRSAISQALRRLGASAHRHIDEFAAVGLDRHRHVEDWLEGQS</sequence>
<evidence type="ECO:0000313" key="1">
    <source>
        <dbReference type="EMBL" id="GLI02282.1"/>
    </source>
</evidence>
<reference evidence="1" key="1">
    <citation type="submission" date="2022-12" db="EMBL/GenBank/DDBJ databases">
        <title>New Phytohabitans aurantiacus sp. RD004123 nov., an actinomycete isolated from soil.</title>
        <authorList>
            <person name="Triningsih D.W."/>
            <person name="Harunari E."/>
            <person name="Igarashi Y."/>
        </authorList>
    </citation>
    <scope>NUCLEOTIDE SEQUENCE</scope>
    <source>
        <strain evidence="1">RD004123</strain>
    </source>
</reference>
<evidence type="ECO:0008006" key="3">
    <source>
        <dbReference type="Google" id="ProtNLM"/>
    </source>
</evidence>
<comment type="caution">
    <text evidence="1">The sequence shown here is derived from an EMBL/GenBank/DDBJ whole genome shotgun (WGS) entry which is preliminary data.</text>
</comment>